<dbReference type="Gene3D" id="2.30.30.850">
    <property type="match status" value="1"/>
</dbReference>
<dbReference type="InParanoid" id="G5AS27"/>
<evidence type="ECO:0000313" key="9">
    <source>
        <dbReference type="Proteomes" id="UP000006813"/>
    </source>
</evidence>
<dbReference type="Pfam" id="PF02093">
    <property type="entry name" value="Gag_p30"/>
    <property type="match status" value="1"/>
</dbReference>
<keyword evidence="1" id="KW-0808">Transferase</keyword>
<dbReference type="EMBL" id="JH166722">
    <property type="protein sequence ID" value="EHA99837.1"/>
    <property type="molecule type" value="Genomic_DNA"/>
</dbReference>
<keyword evidence="3" id="KW-0540">Nuclease</keyword>
<feature type="domain" description="Murine leukemia virus integrase C-terminal" evidence="7">
    <location>
        <begin position="161"/>
        <end position="216"/>
    </location>
</feature>
<evidence type="ECO:0000259" key="7">
    <source>
        <dbReference type="Pfam" id="PF18697"/>
    </source>
</evidence>
<keyword evidence="2" id="KW-0548">Nucleotidyltransferase</keyword>
<dbReference type="GO" id="GO:0004519">
    <property type="term" value="F:endonuclease activity"/>
    <property type="evidence" value="ECO:0007669"/>
    <property type="project" value="UniProtKB-KW"/>
</dbReference>
<dbReference type="GO" id="GO:0016779">
    <property type="term" value="F:nucleotidyltransferase activity"/>
    <property type="evidence" value="ECO:0007669"/>
    <property type="project" value="UniProtKB-KW"/>
</dbReference>
<dbReference type="Gene3D" id="1.10.375.10">
    <property type="entry name" value="Human Immunodeficiency Virus Type 1 Capsid Protein"/>
    <property type="match status" value="1"/>
</dbReference>
<dbReference type="InterPro" id="IPR008919">
    <property type="entry name" value="Retrov_capsid_N"/>
</dbReference>
<dbReference type="InterPro" id="IPR040643">
    <property type="entry name" value="MLVIN_C"/>
</dbReference>
<dbReference type="Proteomes" id="UP000006813">
    <property type="component" value="Unassembled WGS sequence"/>
</dbReference>
<dbReference type="eggNOG" id="KOG2619">
    <property type="taxonomic scope" value="Eukaryota"/>
</dbReference>
<evidence type="ECO:0000256" key="2">
    <source>
        <dbReference type="ARBA" id="ARBA00022695"/>
    </source>
</evidence>
<organism evidence="8 9">
    <name type="scientific">Heterocephalus glaber</name>
    <name type="common">Naked mole rat</name>
    <dbReference type="NCBI Taxonomy" id="10181"/>
    <lineage>
        <taxon>Eukaryota</taxon>
        <taxon>Metazoa</taxon>
        <taxon>Chordata</taxon>
        <taxon>Craniata</taxon>
        <taxon>Vertebrata</taxon>
        <taxon>Euteleostomi</taxon>
        <taxon>Mammalia</taxon>
        <taxon>Eutheria</taxon>
        <taxon>Euarchontoglires</taxon>
        <taxon>Glires</taxon>
        <taxon>Rodentia</taxon>
        <taxon>Hystricomorpha</taxon>
        <taxon>Bathyergidae</taxon>
        <taxon>Heterocephalus</taxon>
    </lineage>
</organism>
<dbReference type="GO" id="GO:0016787">
    <property type="term" value="F:hydrolase activity"/>
    <property type="evidence" value="ECO:0007669"/>
    <property type="project" value="UniProtKB-KW"/>
</dbReference>
<dbReference type="SUPFAM" id="SSF47943">
    <property type="entry name" value="Retrovirus capsid protein, N-terminal core domain"/>
    <property type="match status" value="1"/>
</dbReference>
<keyword evidence="5" id="KW-0378">Hydrolase</keyword>
<dbReference type="InterPro" id="IPR003036">
    <property type="entry name" value="Gag_P30"/>
</dbReference>
<dbReference type="PANTHER" id="PTHR33166">
    <property type="entry name" value="GAG_P30 DOMAIN-CONTAINING PROTEIN"/>
    <property type="match status" value="1"/>
</dbReference>
<evidence type="ECO:0000256" key="1">
    <source>
        <dbReference type="ARBA" id="ARBA00022679"/>
    </source>
</evidence>
<evidence type="ECO:0000256" key="4">
    <source>
        <dbReference type="ARBA" id="ARBA00022759"/>
    </source>
</evidence>
<reference evidence="8 9" key="1">
    <citation type="journal article" date="2011" name="Nature">
        <title>Genome sequencing reveals insights into physiology and longevity of the naked mole rat.</title>
        <authorList>
            <person name="Kim E.B."/>
            <person name="Fang X."/>
            <person name="Fushan A.A."/>
            <person name="Huang Z."/>
            <person name="Lobanov A.V."/>
            <person name="Han L."/>
            <person name="Marino S.M."/>
            <person name="Sun X."/>
            <person name="Turanov A.A."/>
            <person name="Yang P."/>
            <person name="Yim S.H."/>
            <person name="Zhao X."/>
            <person name="Kasaikina M.V."/>
            <person name="Stoletzki N."/>
            <person name="Peng C."/>
            <person name="Polak P."/>
            <person name="Xiong Z."/>
            <person name="Kiezun A."/>
            <person name="Zhu Y."/>
            <person name="Chen Y."/>
            <person name="Kryukov G.V."/>
            <person name="Zhang Q."/>
            <person name="Peshkin L."/>
            <person name="Yang L."/>
            <person name="Bronson R.T."/>
            <person name="Buffenstein R."/>
            <person name="Wang B."/>
            <person name="Han C."/>
            <person name="Li Q."/>
            <person name="Chen L."/>
            <person name="Zhao W."/>
            <person name="Sunyaev S.R."/>
            <person name="Park T.J."/>
            <person name="Zhang G."/>
            <person name="Wang J."/>
            <person name="Gladyshev V.N."/>
        </authorList>
    </citation>
    <scope>NUCLEOTIDE SEQUENCE [LARGE SCALE GENOMIC DNA]</scope>
</reference>
<proteinExistence type="predicted"/>
<dbReference type="AlphaFoldDB" id="G5AS27"/>
<protein>
    <submittedName>
        <fullName evidence="8">Gag polyprotein</fullName>
    </submittedName>
</protein>
<dbReference type="Pfam" id="PF18697">
    <property type="entry name" value="MLVIN_C"/>
    <property type="match status" value="1"/>
</dbReference>
<evidence type="ECO:0000313" key="8">
    <source>
        <dbReference type="EMBL" id="EHA99837.1"/>
    </source>
</evidence>
<accession>G5AS27</accession>
<gene>
    <name evidence="8" type="ORF">GW7_17323</name>
</gene>
<keyword evidence="4" id="KW-0255">Endonuclease</keyword>
<name>G5AS27_HETGA</name>
<dbReference type="GO" id="GO:0019068">
    <property type="term" value="P:virion assembly"/>
    <property type="evidence" value="ECO:0007669"/>
    <property type="project" value="InterPro"/>
</dbReference>
<sequence>GLADSTVFPLRAIGPPDEHGNQPHHYWPFSTSDLYNWHTQHAKFSDNPRDLINLLETVLFTHQPTWDDCQQLLQILFTTEERERIQNEARKFVPGDNGQPTTNTDIINTSFPLSQPNWDFNTAEDKERLRVYRQALLQHVHEDVWPKLKALYESGPSPKPHRYQPGDWVFVLRYLQKNLEPPWKGPYVTVLTTPTALKVDGIASWIHYTHVCPTDPHIILKDFIPSWQVSKDNNNPLKLRFKCS</sequence>
<feature type="non-terminal residue" evidence="8">
    <location>
        <position position="1"/>
    </location>
</feature>
<feature type="domain" description="Core shell protein Gag P30" evidence="6">
    <location>
        <begin position="32"/>
        <end position="140"/>
    </location>
</feature>
<evidence type="ECO:0000256" key="5">
    <source>
        <dbReference type="ARBA" id="ARBA00022801"/>
    </source>
</evidence>
<evidence type="ECO:0000256" key="3">
    <source>
        <dbReference type="ARBA" id="ARBA00022722"/>
    </source>
</evidence>
<dbReference type="InterPro" id="IPR050462">
    <property type="entry name" value="Retroviral_Gag-Pol_poly"/>
</dbReference>
<evidence type="ECO:0000259" key="6">
    <source>
        <dbReference type="Pfam" id="PF02093"/>
    </source>
</evidence>